<comment type="catalytic activity">
    <reaction evidence="1">
        <text>AMP + H2O = D-ribose 5-phosphate + adenine</text>
        <dbReference type="Rhea" id="RHEA:20129"/>
        <dbReference type="ChEBI" id="CHEBI:15377"/>
        <dbReference type="ChEBI" id="CHEBI:16708"/>
        <dbReference type="ChEBI" id="CHEBI:78346"/>
        <dbReference type="ChEBI" id="CHEBI:456215"/>
        <dbReference type="EC" id="3.2.2.4"/>
    </reaction>
</comment>
<evidence type="ECO:0000313" key="5">
    <source>
        <dbReference type="Proteomes" id="UP000234752"/>
    </source>
</evidence>
<proteinExistence type="inferred from homology"/>
<name>A0A2K9N9V0_9PROT</name>
<dbReference type="GO" id="GO:0005829">
    <property type="term" value="C:cytosol"/>
    <property type="evidence" value="ECO:0007669"/>
    <property type="project" value="TreeGrafter"/>
</dbReference>
<dbReference type="NCBIfam" id="TIGR00730">
    <property type="entry name" value="Rossman fold protein, TIGR00730 family"/>
    <property type="match status" value="1"/>
</dbReference>
<dbReference type="Pfam" id="PF03641">
    <property type="entry name" value="Lysine_decarbox"/>
    <property type="match status" value="1"/>
</dbReference>
<dbReference type="InterPro" id="IPR031100">
    <property type="entry name" value="LOG_fam"/>
</dbReference>
<keyword evidence="3" id="KW-0203">Cytokinin biosynthesis</keyword>
<organism evidence="4 5">
    <name type="scientific">Niveispirillum cyanobacteriorum</name>
    <dbReference type="NCBI Taxonomy" id="1612173"/>
    <lineage>
        <taxon>Bacteria</taxon>
        <taxon>Pseudomonadati</taxon>
        <taxon>Pseudomonadota</taxon>
        <taxon>Alphaproteobacteria</taxon>
        <taxon>Rhodospirillales</taxon>
        <taxon>Azospirillaceae</taxon>
        <taxon>Niveispirillum</taxon>
    </lineage>
</organism>
<dbReference type="Proteomes" id="UP000234752">
    <property type="component" value="Chromosome eg_1"/>
</dbReference>
<comment type="similarity">
    <text evidence="2 3">Belongs to the LOG family.</text>
</comment>
<evidence type="ECO:0000256" key="2">
    <source>
        <dbReference type="ARBA" id="ARBA00006763"/>
    </source>
</evidence>
<evidence type="ECO:0000313" key="4">
    <source>
        <dbReference type="EMBL" id="AUN29772.1"/>
    </source>
</evidence>
<dbReference type="Gene3D" id="3.40.50.450">
    <property type="match status" value="1"/>
</dbReference>
<gene>
    <name evidence="4" type="ORF">C0V82_05690</name>
</gene>
<dbReference type="OrthoDB" id="9801098at2"/>
<keyword evidence="5" id="KW-1185">Reference proteome</keyword>
<evidence type="ECO:0000256" key="3">
    <source>
        <dbReference type="RuleBase" id="RU363015"/>
    </source>
</evidence>
<dbReference type="SUPFAM" id="SSF102405">
    <property type="entry name" value="MCP/YpsA-like"/>
    <property type="match status" value="1"/>
</dbReference>
<keyword evidence="3" id="KW-0378">Hydrolase</keyword>
<dbReference type="EMBL" id="CP025611">
    <property type="protein sequence ID" value="AUN29772.1"/>
    <property type="molecule type" value="Genomic_DNA"/>
</dbReference>
<reference evidence="4 5" key="1">
    <citation type="submission" date="2017-12" db="EMBL/GenBank/DDBJ databases">
        <title>Genomes of bacteria within cyanobacterial aggregates.</title>
        <authorList>
            <person name="Cai H."/>
        </authorList>
    </citation>
    <scope>NUCLEOTIDE SEQUENCE [LARGE SCALE GENOMIC DNA]</scope>
    <source>
        <strain evidence="4 5">TH16</strain>
    </source>
</reference>
<dbReference type="GO" id="GO:0008714">
    <property type="term" value="F:AMP nucleosidase activity"/>
    <property type="evidence" value="ECO:0007669"/>
    <property type="project" value="UniProtKB-EC"/>
</dbReference>
<accession>A0A2K9N9V0</accession>
<dbReference type="PANTHER" id="PTHR31223:SF70">
    <property type="entry name" value="LOG FAMILY PROTEIN YJL055W"/>
    <property type="match status" value="1"/>
</dbReference>
<dbReference type="EC" id="3.2.2.n1" evidence="3"/>
<dbReference type="AlphaFoldDB" id="A0A2K9N9V0"/>
<sequence>MSSIQSVCVYCGSSDFVADSYKDAARRTGEQLAANGYDIVYGGGRVGLMGIVADAGLKGGAKVVGIIPDHIKRYEVDHTGLTELIVVESMHIRKQMMVERSDAFIILPGGIGTLDEMFEIITWRQLRLHGKPVVIINTDGFWNPLVALMEHMTETGFMRKPNLPGADDRLYHVVDSVEEAVDLLARLKEAAHKVQTDRM</sequence>
<dbReference type="PANTHER" id="PTHR31223">
    <property type="entry name" value="LOG FAMILY PROTEIN YJL055W"/>
    <property type="match status" value="1"/>
</dbReference>
<dbReference type="GO" id="GO:0009691">
    <property type="term" value="P:cytokinin biosynthetic process"/>
    <property type="evidence" value="ECO:0007669"/>
    <property type="project" value="UniProtKB-UniRule"/>
</dbReference>
<protein>
    <recommendedName>
        <fullName evidence="3">Cytokinin riboside 5'-monophosphate phosphoribohydrolase</fullName>
        <ecNumber evidence="3">3.2.2.n1</ecNumber>
    </recommendedName>
</protein>
<dbReference type="RefSeq" id="WP_102111493.1">
    <property type="nucleotide sequence ID" value="NZ_BMGN01000003.1"/>
</dbReference>
<dbReference type="InterPro" id="IPR005269">
    <property type="entry name" value="LOG"/>
</dbReference>
<dbReference type="KEGG" id="ncb:C0V82_05690"/>
<evidence type="ECO:0000256" key="1">
    <source>
        <dbReference type="ARBA" id="ARBA00000274"/>
    </source>
</evidence>